<protein>
    <submittedName>
        <fullName evidence="2">Uncharacterized protein</fullName>
    </submittedName>
</protein>
<dbReference type="KEGG" id="spla:CP981_27005"/>
<proteinExistence type="predicted"/>
<evidence type="ECO:0000313" key="3">
    <source>
        <dbReference type="Proteomes" id="UP000325458"/>
    </source>
</evidence>
<feature type="region of interest" description="Disordered" evidence="1">
    <location>
        <begin position="63"/>
        <end position="101"/>
    </location>
</feature>
<feature type="region of interest" description="Disordered" evidence="1">
    <location>
        <begin position="1"/>
        <end position="29"/>
    </location>
</feature>
<dbReference type="EMBL" id="CP023691">
    <property type="protein sequence ID" value="QEV54797.1"/>
    <property type="molecule type" value="Genomic_DNA"/>
</dbReference>
<gene>
    <name evidence="2" type="ORF">CP981_27005</name>
</gene>
<evidence type="ECO:0000313" key="2">
    <source>
        <dbReference type="EMBL" id="QEV54797.1"/>
    </source>
</evidence>
<name>A0AAE6TPD4_STRPT</name>
<feature type="compositionally biased region" description="Basic and acidic residues" evidence="1">
    <location>
        <begin position="69"/>
        <end position="78"/>
    </location>
</feature>
<sequence>MERVGGDVREVLGVSGGTDGAGGAGGASGRGEWCCGARAAVAGKSPTVSGLLSGSVQLIGRKPSVARNRCPEAGRGAERPYGPGRAHRPGRTSPPDGTAMG</sequence>
<feature type="compositionally biased region" description="Basic and acidic residues" evidence="1">
    <location>
        <begin position="1"/>
        <end position="10"/>
    </location>
</feature>
<feature type="compositionally biased region" description="Gly residues" evidence="1">
    <location>
        <begin position="14"/>
        <end position="29"/>
    </location>
</feature>
<evidence type="ECO:0000256" key="1">
    <source>
        <dbReference type="SAM" id="MobiDB-lite"/>
    </source>
</evidence>
<accession>A0AAE6TPD4</accession>
<dbReference type="Proteomes" id="UP000325458">
    <property type="component" value="Chromosome"/>
</dbReference>
<reference evidence="2 3" key="1">
    <citation type="submission" date="2017-09" db="EMBL/GenBank/DDBJ databases">
        <authorList>
            <person name="Lee N."/>
            <person name="Cho B.-K."/>
        </authorList>
    </citation>
    <scope>NUCLEOTIDE SEQUENCE [LARGE SCALE GENOMIC DNA]</scope>
    <source>
        <strain evidence="2 3">ATCC 23948</strain>
    </source>
</reference>
<organism evidence="2 3">
    <name type="scientific">Streptomyces platensis</name>
    <dbReference type="NCBI Taxonomy" id="58346"/>
    <lineage>
        <taxon>Bacteria</taxon>
        <taxon>Bacillati</taxon>
        <taxon>Actinomycetota</taxon>
        <taxon>Actinomycetes</taxon>
        <taxon>Kitasatosporales</taxon>
        <taxon>Streptomycetaceae</taxon>
        <taxon>Streptomyces</taxon>
    </lineage>
</organism>
<dbReference type="AlphaFoldDB" id="A0AAE6TPD4"/>